<feature type="compositionally biased region" description="Basic residues" evidence="1">
    <location>
        <begin position="160"/>
        <end position="172"/>
    </location>
</feature>
<dbReference type="AlphaFoldDB" id="A0AAD6UFE1"/>
<keyword evidence="4" id="KW-1185">Reference proteome</keyword>
<name>A0AAD6UFE1_9AGAR</name>
<evidence type="ECO:0000313" key="2">
    <source>
        <dbReference type="EMBL" id="KAJ7099407.1"/>
    </source>
</evidence>
<feature type="compositionally biased region" description="Low complexity" evidence="1">
    <location>
        <begin position="94"/>
        <end position="116"/>
    </location>
</feature>
<accession>A0AAD6UFE1</accession>
<comment type="caution">
    <text evidence="2">The sequence shown here is derived from an EMBL/GenBank/DDBJ whole genome shotgun (WGS) entry which is preliminary data.</text>
</comment>
<dbReference type="EMBL" id="JARJCN010000007">
    <property type="protein sequence ID" value="KAJ7099407.1"/>
    <property type="molecule type" value="Genomic_DNA"/>
</dbReference>
<evidence type="ECO:0000313" key="3">
    <source>
        <dbReference type="EMBL" id="KAJ7099410.1"/>
    </source>
</evidence>
<protein>
    <submittedName>
        <fullName evidence="2">Uncharacterized protein</fullName>
    </submittedName>
</protein>
<feature type="compositionally biased region" description="Polar residues" evidence="1">
    <location>
        <begin position="83"/>
        <end position="93"/>
    </location>
</feature>
<gene>
    <name evidence="2" type="ORF">B0H15DRAFT_944825</name>
    <name evidence="3" type="ORF">B0H15DRAFT_944829</name>
</gene>
<evidence type="ECO:0000313" key="4">
    <source>
        <dbReference type="Proteomes" id="UP001222325"/>
    </source>
</evidence>
<dbReference type="EMBL" id="JARJCN010000007">
    <property type="protein sequence ID" value="KAJ7099410.1"/>
    <property type="molecule type" value="Genomic_DNA"/>
</dbReference>
<feature type="region of interest" description="Disordered" evidence="1">
    <location>
        <begin position="60"/>
        <end position="125"/>
    </location>
</feature>
<dbReference type="Proteomes" id="UP001222325">
    <property type="component" value="Unassembled WGS sequence"/>
</dbReference>
<feature type="region of interest" description="Disordered" evidence="1">
    <location>
        <begin position="144"/>
        <end position="177"/>
    </location>
</feature>
<sequence length="282" mass="29913">MNGPLLKASWTWIPRSDKGKVFERLLAERPFTASSSDKADLNMRKFMDSEVGHCPSQLGLTLGRAQSGPVKPAQLMTSRRLAPSSNSQKNTTSPRGLAAAAAAARPTPALTLPTPRICAAPPNESARKRDDLRACNEAAQHGPIYGHPIPLSPRGNGATRRVRALPRPRASRRASSIRTPRICAAPPNEFARNSGSATRGDLRTCNAAAQHGPMPVGTRRAQRQRPRGNGANQGVRARAASPLDPGVPARFGHTGASAPPHGDEAARPRVALSAQEHAGAHR</sequence>
<reference evidence="2" key="1">
    <citation type="submission" date="2023-03" db="EMBL/GenBank/DDBJ databases">
        <title>Massive genome expansion in bonnet fungi (Mycena s.s.) driven by repeated elements and novel gene families across ecological guilds.</title>
        <authorList>
            <consortium name="Lawrence Berkeley National Laboratory"/>
            <person name="Harder C.B."/>
            <person name="Miyauchi S."/>
            <person name="Viragh M."/>
            <person name="Kuo A."/>
            <person name="Thoen E."/>
            <person name="Andreopoulos B."/>
            <person name="Lu D."/>
            <person name="Skrede I."/>
            <person name="Drula E."/>
            <person name="Henrissat B."/>
            <person name="Morin E."/>
            <person name="Kohler A."/>
            <person name="Barry K."/>
            <person name="LaButti K."/>
            <person name="Morin E."/>
            <person name="Salamov A."/>
            <person name="Lipzen A."/>
            <person name="Mereny Z."/>
            <person name="Hegedus B."/>
            <person name="Baldrian P."/>
            <person name="Stursova M."/>
            <person name="Weitz H."/>
            <person name="Taylor A."/>
            <person name="Grigoriev I.V."/>
            <person name="Nagy L.G."/>
            <person name="Martin F."/>
            <person name="Kauserud H."/>
        </authorList>
    </citation>
    <scope>NUCLEOTIDE SEQUENCE</scope>
    <source>
        <strain evidence="2">CBHHK173m</strain>
    </source>
</reference>
<organism evidence="2 4">
    <name type="scientific">Mycena belliarum</name>
    <dbReference type="NCBI Taxonomy" id="1033014"/>
    <lineage>
        <taxon>Eukaryota</taxon>
        <taxon>Fungi</taxon>
        <taxon>Dikarya</taxon>
        <taxon>Basidiomycota</taxon>
        <taxon>Agaricomycotina</taxon>
        <taxon>Agaricomycetes</taxon>
        <taxon>Agaricomycetidae</taxon>
        <taxon>Agaricales</taxon>
        <taxon>Marasmiineae</taxon>
        <taxon>Mycenaceae</taxon>
        <taxon>Mycena</taxon>
    </lineage>
</organism>
<feature type="region of interest" description="Disordered" evidence="1">
    <location>
        <begin position="206"/>
        <end position="282"/>
    </location>
</feature>
<proteinExistence type="predicted"/>
<evidence type="ECO:0000256" key="1">
    <source>
        <dbReference type="SAM" id="MobiDB-lite"/>
    </source>
</evidence>